<dbReference type="PANTHER" id="PTHR30290">
    <property type="entry name" value="PERIPLASMIC BINDING COMPONENT OF ABC TRANSPORTER"/>
    <property type="match status" value="1"/>
</dbReference>
<dbReference type="SUPFAM" id="SSF53850">
    <property type="entry name" value="Periplasmic binding protein-like II"/>
    <property type="match status" value="1"/>
</dbReference>
<dbReference type="Proteomes" id="UP000262939">
    <property type="component" value="Unassembled WGS sequence"/>
</dbReference>
<dbReference type="Gene3D" id="3.10.105.10">
    <property type="entry name" value="Dipeptide-binding Protein, Domain 3"/>
    <property type="match status" value="1"/>
</dbReference>
<dbReference type="GO" id="GO:0015833">
    <property type="term" value="P:peptide transport"/>
    <property type="evidence" value="ECO:0007669"/>
    <property type="project" value="UniProtKB-KW"/>
</dbReference>
<dbReference type="FunFam" id="3.90.76.10:FF:000001">
    <property type="entry name" value="Oligopeptide ABC transporter substrate-binding protein"/>
    <property type="match status" value="1"/>
</dbReference>
<keyword evidence="5" id="KW-0571">Peptide transport</keyword>
<keyword evidence="11" id="KW-1185">Reference proteome</keyword>
<dbReference type="Gene3D" id="3.40.190.10">
    <property type="entry name" value="Periplasmic binding protein-like II"/>
    <property type="match status" value="1"/>
</dbReference>
<keyword evidence="4 8" id="KW-0732">Signal</keyword>
<keyword evidence="5" id="KW-0653">Protein transport</keyword>
<evidence type="ECO:0000256" key="1">
    <source>
        <dbReference type="ARBA" id="ARBA00004193"/>
    </source>
</evidence>
<dbReference type="InterPro" id="IPR000914">
    <property type="entry name" value="SBP_5_dom"/>
</dbReference>
<evidence type="ECO:0000256" key="4">
    <source>
        <dbReference type="ARBA" id="ARBA00022729"/>
    </source>
</evidence>
<evidence type="ECO:0000256" key="3">
    <source>
        <dbReference type="ARBA" id="ARBA00022448"/>
    </source>
</evidence>
<dbReference type="InterPro" id="IPR030678">
    <property type="entry name" value="Peptide/Ni-bd"/>
</dbReference>
<accession>A0A372LE94</accession>
<dbReference type="CDD" id="cd08504">
    <property type="entry name" value="PBP2_OppA"/>
    <property type="match status" value="1"/>
</dbReference>
<reference evidence="10 11" key="1">
    <citation type="submission" date="2018-08" db="EMBL/GenBank/DDBJ databases">
        <title>Bacillus chawlae sp. nov., Bacillus glennii sp. nov., and Bacillus saganii sp. nov. Isolated from the Vehicle Assembly Building at Kennedy Space Center where the Viking Spacecraft were Assembled.</title>
        <authorList>
            <person name="Seuylemezian A."/>
            <person name="Vaishampayan P."/>
        </authorList>
    </citation>
    <scope>NUCLEOTIDE SEQUENCE [LARGE SCALE GENOMIC DNA]</scope>
    <source>
        <strain evidence="10 11">V44-8</strain>
    </source>
</reference>
<dbReference type="GO" id="GO:1904680">
    <property type="term" value="F:peptide transmembrane transporter activity"/>
    <property type="evidence" value="ECO:0007669"/>
    <property type="project" value="TreeGrafter"/>
</dbReference>
<evidence type="ECO:0000259" key="9">
    <source>
        <dbReference type="Pfam" id="PF00496"/>
    </source>
</evidence>
<name>A0A372LE94_9BACI</name>
<dbReference type="EMBL" id="QVTD01000004">
    <property type="protein sequence ID" value="RFU64128.1"/>
    <property type="molecule type" value="Genomic_DNA"/>
</dbReference>
<comment type="caution">
    <text evidence="10">The sequence shown here is derived from an EMBL/GenBank/DDBJ whole genome shotgun (WGS) entry which is preliminary data.</text>
</comment>
<sequence length="561" mass="63226">MKKSKFSLLLVLTLALSMFLTACFGGGDKGASGDGDKKGGDKAAASKELRVLESAEVHGMDSVMAQDSLSFTMLNNVNEGLYRLNDKQEPIPGVADGMPTISDDKKTYTVKLKQDLKWSNGDPVTAHDFVFAWQRALLPETKSPYGPYMMIGKIANADKVYKKKVKPEELGIKAKDDYTLEITLVKPLDYFTSLLTFQTFYPQNKKFVEEKGKDFAKNSDNLVFNGPYKLTDWNGPTDSEWGMELNESYWNNKETTIEKLKFNVSKDPQASANAFSAGEADISPRIGDSGVLSQYEGTEDMLSFLEPSLWWLKMNQKENKALQNENIRRAIALTVDKKSLVDDVLKDGSIVADFIVPKEFAKDENGEDFRTDENNFLKTNKEEAKKLWETGLKEVGIKELELVMVDQDTETAKKTASFIKDQLETNLSGLTLNVQSVPYPVRLDREDNQDYDILMGGWGPDYQDPMTYMDLWVTDGGQNKMSYSNPKFDALIKKADVDLATKPAERWKTLQEAEKVLLEEDAAVAPLYQRTANFLVNQKIDNLVHHDLGGEFSYFWAKIEE</sequence>
<keyword evidence="6" id="KW-0564">Palmitate</keyword>
<feature type="domain" description="Solute-binding protein family 5" evidence="9">
    <location>
        <begin position="89"/>
        <end position="479"/>
    </location>
</feature>
<dbReference type="AlphaFoldDB" id="A0A372LE94"/>
<organism evidence="10 11">
    <name type="scientific">Peribacillus glennii</name>
    <dbReference type="NCBI Taxonomy" id="2303991"/>
    <lineage>
        <taxon>Bacteria</taxon>
        <taxon>Bacillati</taxon>
        <taxon>Bacillota</taxon>
        <taxon>Bacilli</taxon>
        <taxon>Bacillales</taxon>
        <taxon>Bacillaceae</taxon>
        <taxon>Peribacillus</taxon>
    </lineage>
</organism>
<dbReference type="InterPro" id="IPR039424">
    <property type="entry name" value="SBP_5"/>
</dbReference>
<keyword evidence="3" id="KW-0813">Transport</keyword>
<gene>
    <name evidence="10" type="ORF">D0466_09365</name>
</gene>
<evidence type="ECO:0000256" key="2">
    <source>
        <dbReference type="ARBA" id="ARBA00005695"/>
    </source>
</evidence>
<dbReference type="PANTHER" id="PTHR30290:SF10">
    <property type="entry name" value="PERIPLASMIC OLIGOPEPTIDE-BINDING PROTEIN-RELATED"/>
    <property type="match status" value="1"/>
</dbReference>
<comment type="similarity">
    <text evidence="2">Belongs to the bacterial solute-binding protein 5 family.</text>
</comment>
<dbReference type="GO" id="GO:0030288">
    <property type="term" value="C:outer membrane-bounded periplasmic space"/>
    <property type="evidence" value="ECO:0007669"/>
    <property type="project" value="UniProtKB-ARBA"/>
</dbReference>
<dbReference type="Pfam" id="PF00496">
    <property type="entry name" value="SBP_bac_5"/>
    <property type="match status" value="1"/>
</dbReference>
<evidence type="ECO:0000313" key="11">
    <source>
        <dbReference type="Proteomes" id="UP000262939"/>
    </source>
</evidence>
<comment type="subcellular location">
    <subcellularLocation>
        <location evidence="1">Cell membrane</location>
        <topology evidence="1">Lipid-anchor</topology>
    </subcellularLocation>
</comment>
<evidence type="ECO:0000313" key="10">
    <source>
        <dbReference type="EMBL" id="RFU64128.1"/>
    </source>
</evidence>
<evidence type="ECO:0000256" key="5">
    <source>
        <dbReference type="ARBA" id="ARBA00022856"/>
    </source>
</evidence>
<dbReference type="OrthoDB" id="9801912at2"/>
<proteinExistence type="inferred from homology"/>
<dbReference type="Gene3D" id="3.90.76.10">
    <property type="entry name" value="Dipeptide-binding Protein, Domain 1"/>
    <property type="match status" value="1"/>
</dbReference>
<evidence type="ECO:0000256" key="8">
    <source>
        <dbReference type="SAM" id="SignalP"/>
    </source>
</evidence>
<dbReference type="GO" id="GO:0043190">
    <property type="term" value="C:ATP-binding cassette (ABC) transporter complex"/>
    <property type="evidence" value="ECO:0007669"/>
    <property type="project" value="InterPro"/>
</dbReference>
<evidence type="ECO:0000256" key="6">
    <source>
        <dbReference type="ARBA" id="ARBA00023139"/>
    </source>
</evidence>
<dbReference type="RefSeq" id="WP_117322311.1">
    <property type="nucleotide sequence ID" value="NZ_QVTD01000004.1"/>
</dbReference>
<dbReference type="FunFam" id="3.10.105.10:FF:000001">
    <property type="entry name" value="Oligopeptide ABC transporter, oligopeptide-binding protein"/>
    <property type="match status" value="1"/>
</dbReference>
<dbReference type="PIRSF" id="PIRSF002741">
    <property type="entry name" value="MppA"/>
    <property type="match status" value="1"/>
</dbReference>
<feature type="signal peptide" evidence="8">
    <location>
        <begin position="1"/>
        <end position="22"/>
    </location>
</feature>
<feature type="chain" id="PRO_5038939141" evidence="8">
    <location>
        <begin position="23"/>
        <end position="561"/>
    </location>
</feature>
<evidence type="ECO:0000256" key="7">
    <source>
        <dbReference type="ARBA" id="ARBA00023288"/>
    </source>
</evidence>
<protein>
    <submittedName>
        <fullName evidence="10">Peptide ABC transporter substrate-binding protein</fullName>
    </submittedName>
</protein>
<dbReference type="PROSITE" id="PS51257">
    <property type="entry name" value="PROKAR_LIPOPROTEIN"/>
    <property type="match status" value="1"/>
</dbReference>
<keyword evidence="7" id="KW-0449">Lipoprotein</keyword>